<dbReference type="NCBIfam" id="TIGR01725">
    <property type="entry name" value="phge_HK97_gp10"/>
    <property type="match status" value="1"/>
</dbReference>
<comment type="caution">
    <text evidence="1">The sequence shown here is derived from an EMBL/GenBank/DDBJ whole genome shotgun (WGS) entry which is preliminary data.</text>
</comment>
<dbReference type="OrthoDB" id="886754at2"/>
<dbReference type="RefSeq" id="WP_118767930.1">
    <property type="nucleotide sequence ID" value="NZ_QWKP01000211.1"/>
</dbReference>
<organism evidence="1 2">
    <name type="scientific">Cellulomonas rhizosphaerae</name>
    <dbReference type="NCBI Taxonomy" id="2293719"/>
    <lineage>
        <taxon>Bacteria</taxon>
        <taxon>Bacillati</taxon>
        <taxon>Actinomycetota</taxon>
        <taxon>Actinomycetes</taxon>
        <taxon>Micrococcales</taxon>
        <taxon>Cellulomonadaceae</taxon>
        <taxon>Cellulomonas</taxon>
    </lineage>
</organism>
<sequence>MAGANIDASQLNVIAAELRAAGRAAEPRVKAVLRKAATDVTAQAKMFSPVDTGFLRNSINHSQLQGSRYTGDWFIEIGPTASYGAYVEFGTSQHGPQAFMGPALDRITPGYVAAMQQIAASLL</sequence>
<evidence type="ECO:0000313" key="1">
    <source>
        <dbReference type="EMBL" id="RHA38737.1"/>
    </source>
</evidence>
<dbReference type="Proteomes" id="UP000283374">
    <property type="component" value="Unassembled WGS sequence"/>
</dbReference>
<keyword evidence="2" id="KW-1185">Reference proteome</keyword>
<proteinExistence type="predicted"/>
<accession>A0A413RJI8</accession>
<dbReference type="EMBL" id="QWKP01000211">
    <property type="protein sequence ID" value="RHA38737.1"/>
    <property type="molecule type" value="Genomic_DNA"/>
</dbReference>
<name>A0A413RJI8_9CELL</name>
<dbReference type="InterPro" id="IPR010064">
    <property type="entry name" value="HK97-gp10_tail"/>
</dbReference>
<evidence type="ECO:0000313" key="2">
    <source>
        <dbReference type="Proteomes" id="UP000283374"/>
    </source>
</evidence>
<protein>
    <submittedName>
        <fullName evidence="1">HK97 gp10 family phage protein</fullName>
    </submittedName>
</protein>
<dbReference type="AlphaFoldDB" id="A0A413RJI8"/>
<dbReference type="Pfam" id="PF04883">
    <property type="entry name" value="HK97-gp10_like"/>
    <property type="match status" value="1"/>
</dbReference>
<reference evidence="1 2" key="1">
    <citation type="submission" date="2018-08" db="EMBL/GenBank/DDBJ databases">
        <title>Cellulomonas rhizosphaerae sp. nov., a novel actinomycete isolated from soil.</title>
        <authorList>
            <person name="Tian Y."/>
        </authorList>
    </citation>
    <scope>NUCLEOTIDE SEQUENCE [LARGE SCALE GENOMIC DNA]</scope>
    <source>
        <strain evidence="1 2">NEAU-TCZ24</strain>
    </source>
</reference>
<gene>
    <name evidence="1" type="ORF">D1825_13470</name>
</gene>